<feature type="domain" description="CCHC-type" evidence="3">
    <location>
        <begin position="271"/>
        <end position="284"/>
    </location>
</feature>
<dbReference type="Pfam" id="PF03732">
    <property type="entry name" value="Retrotrans_gag"/>
    <property type="match status" value="1"/>
</dbReference>
<proteinExistence type="predicted"/>
<dbReference type="GO" id="GO:0008270">
    <property type="term" value="F:zinc ion binding"/>
    <property type="evidence" value="ECO:0007669"/>
    <property type="project" value="UniProtKB-KW"/>
</dbReference>
<feature type="compositionally biased region" description="Polar residues" evidence="2">
    <location>
        <begin position="230"/>
        <end position="259"/>
    </location>
</feature>
<dbReference type="PANTHER" id="PTHR15503">
    <property type="entry name" value="LDOC1 RELATED"/>
    <property type="match status" value="1"/>
</dbReference>
<keyword evidence="1" id="KW-0862">Zinc</keyword>
<accession>A0A8H3C326</accession>
<dbReference type="PROSITE" id="PS50158">
    <property type="entry name" value="ZF_CCHC"/>
    <property type="match status" value="1"/>
</dbReference>
<dbReference type="InterPro" id="IPR005162">
    <property type="entry name" value="Retrotrans_gag_dom"/>
</dbReference>
<keyword evidence="1" id="KW-0863">Zinc-finger</keyword>
<evidence type="ECO:0000259" key="3">
    <source>
        <dbReference type="PROSITE" id="PS50158"/>
    </source>
</evidence>
<sequence>EPIPLHRDPTISGILTEGTTGLSFGDQGALLKSIQQLILNLTIQVMDLSQQLKDRDQQFKELQSLVKEVNQTVNQGVHTPETKPTGVNEDIIMFLLINMEGAAAARALPHITLVGKRNAIIRTPEDFAWEFKKTFDNPDATTAAEQKITELAQTTTAAYMANFWTLQLEIDWNENALQAQYQQGLNWQVRTQLAMMTPQPWTLEDLMEAAICIDNVRHKLEASRPPWDSKPSTQKTTAQLKGTSSGTQVKEGNPTYVSTKEQEKRHAANQCIKCGRKGHRAAVCCTGWLGPGMVKDWEDKKKAKETTKVAKAGESESEKE</sequence>
<feature type="region of interest" description="Disordered" evidence="2">
    <location>
        <begin position="222"/>
        <end position="262"/>
    </location>
</feature>
<evidence type="ECO:0000256" key="1">
    <source>
        <dbReference type="PROSITE-ProRule" id="PRU00047"/>
    </source>
</evidence>
<feature type="region of interest" description="Disordered" evidence="2">
    <location>
        <begin position="295"/>
        <end position="320"/>
    </location>
</feature>
<gene>
    <name evidence="4" type="ORF">RDB_LOCUS174443</name>
</gene>
<dbReference type="InterPro" id="IPR032567">
    <property type="entry name" value="RTL1-rel"/>
</dbReference>
<evidence type="ECO:0000256" key="2">
    <source>
        <dbReference type="SAM" id="MobiDB-lite"/>
    </source>
</evidence>
<protein>
    <recommendedName>
        <fullName evidence="3">CCHC-type domain-containing protein</fullName>
    </recommendedName>
</protein>
<dbReference type="AlphaFoldDB" id="A0A8H3C326"/>
<reference evidence="4" key="1">
    <citation type="submission" date="2021-01" db="EMBL/GenBank/DDBJ databases">
        <authorList>
            <person name="Kaushik A."/>
        </authorList>
    </citation>
    <scope>NUCLEOTIDE SEQUENCE</scope>
    <source>
        <strain evidence="4">AG1-1C</strain>
    </source>
</reference>
<feature type="non-terminal residue" evidence="4">
    <location>
        <position position="1"/>
    </location>
</feature>
<evidence type="ECO:0000313" key="5">
    <source>
        <dbReference type="Proteomes" id="UP000663846"/>
    </source>
</evidence>
<name>A0A8H3C326_9AGAM</name>
<dbReference type="PANTHER" id="PTHR15503:SF22">
    <property type="entry name" value="TRANSPOSON TY3-I GAG POLYPROTEIN"/>
    <property type="match status" value="1"/>
</dbReference>
<dbReference type="GO" id="GO:0003676">
    <property type="term" value="F:nucleic acid binding"/>
    <property type="evidence" value="ECO:0007669"/>
    <property type="project" value="InterPro"/>
</dbReference>
<evidence type="ECO:0000313" key="4">
    <source>
        <dbReference type="EMBL" id="CAE6470193.1"/>
    </source>
</evidence>
<dbReference type="InterPro" id="IPR001878">
    <property type="entry name" value="Znf_CCHC"/>
</dbReference>
<dbReference type="Proteomes" id="UP000663846">
    <property type="component" value="Unassembled WGS sequence"/>
</dbReference>
<keyword evidence="1" id="KW-0479">Metal-binding</keyword>
<comment type="caution">
    <text evidence="4">The sequence shown here is derived from an EMBL/GenBank/DDBJ whole genome shotgun (WGS) entry which is preliminary data.</text>
</comment>
<dbReference type="EMBL" id="CAJMWS010000963">
    <property type="protein sequence ID" value="CAE6470193.1"/>
    <property type="molecule type" value="Genomic_DNA"/>
</dbReference>
<organism evidence="4 5">
    <name type="scientific">Rhizoctonia solani</name>
    <dbReference type="NCBI Taxonomy" id="456999"/>
    <lineage>
        <taxon>Eukaryota</taxon>
        <taxon>Fungi</taxon>
        <taxon>Dikarya</taxon>
        <taxon>Basidiomycota</taxon>
        <taxon>Agaricomycotina</taxon>
        <taxon>Agaricomycetes</taxon>
        <taxon>Cantharellales</taxon>
        <taxon>Ceratobasidiaceae</taxon>
        <taxon>Rhizoctonia</taxon>
    </lineage>
</organism>